<evidence type="ECO:0000256" key="6">
    <source>
        <dbReference type="SAM" id="Phobius"/>
    </source>
</evidence>
<dbReference type="AlphaFoldDB" id="A0A5Q3Q2Z9"/>
<dbReference type="KEGG" id="sace:GIY23_04880"/>
<dbReference type="EMBL" id="CP045929">
    <property type="protein sequence ID" value="QGK68961.1"/>
    <property type="molecule type" value="Genomic_DNA"/>
</dbReference>
<proteinExistence type="predicted"/>
<evidence type="ECO:0000256" key="1">
    <source>
        <dbReference type="ARBA" id="ARBA00004651"/>
    </source>
</evidence>
<feature type="transmembrane region" description="Helical" evidence="6">
    <location>
        <begin position="189"/>
        <end position="215"/>
    </location>
</feature>
<name>A0A5Q3Q2Z9_9PSEU</name>
<dbReference type="Pfam" id="PF03706">
    <property type="entry name" value="LPG_synthase_TM"/>
    <property type="match status" value="1"/>
</dbReference>
<protein>
    <submittedName>
        <fullName evidence="7">UPF0104 family protein</fullName>
    </submittedName>
</protein>
<keyword evidence="5 6" id="KW-0472">Membrane</keyword>
<evidence type="ECO:0000256" key="4">
    <source>
        <dbReference type="ARBA" id="ARBA00022989"/>
    </source>
</evidence>
<dbReference type="RefSeq" id="WP_154075564.1">
    <property type="nucleotide sequence ID" value="NZ_CP045929.1"/>
</dbReference>
<organism evidence="7 8">
    <name type="scientific">Allosaccharopolyspora coralli</name>
    <dbReference type="NCBI Taxonomy" id="2665642"/>
    <lineage>
        <taxon>Bacteria</taxon>
        <taxon>Bacillati</taxon>
        <taxon>Actinomycetota</taxon>
        <taxon>Actinomycetes</taxon>
        <taxon>Pseudonocardiales</taxon>
        <taxon>Pseudonocardiaceae</taxon>
        <taxon>Allosaccharopolyspora</taxon>
    </lineage>
</organism>
<dbReference type="PANTHER" id="PTHR40277:SF1">
    <property type="entry name" value="BLL5419 PROTEIN"/>
    <property type="match status" value="1"/>
</dbReference>
<feature type="transmembrane region" description="Helical" evidence="6">
    <location>
        <begin position="39"/>
        <end position="59"/>
    </location>
</feature>
<comment type="subcellular location">
    <subcellularLocation>
        <location evidence="1">Cell membrane</location>
        <topology evidence="1">Multi-pass membrane protein</topology>
    </subcellularLocation>
</comment>
<evidence type="ECO:0000256" key="3">
    <source>
        <dbReference type="ARBA" id="ARBA00022692"/>
    </source>
</evidence>
<feature type="transmembrane region" description="Helical" evidence="6">
    <location>
        <begin position="221"/>
        <end position="241"/>
    </location>
</feature>
<dbReference type="Proteomes" id="UP000371041">
    <property type="component" value="Chromosome"/>
</dbReference>
<keyword evidence="3 6" id="KW-0812">Transmembrane</keyword>
<sequence length="305" mass="30693">MLWRWLRAGAAVVILAALAWRLGTDAFVDGIRAVDLSTVLAALGIGAVTTVLSAVRWCLVCRALGLPLAFSVAVADYYRALLLNAVLPAGVLGDVHRAVSHGQETGESGRAARSVVLERTAGQLVLTVVGAFVLLAHGASGRLLPDVGVGLAVVGVLVSAVVVAVRRLPPWSRPRRTLAATGADVRRVLAGDVAPGVLALSVAVLAGHVALFLVAADAAGVTASAVELVPLLLVALCAMGLPINVGGFGPREAAAAWAFGLAGLGAAEGLTTAVVYGVLALLASAPGVVVLLSRLHGRTQPAQAG</sequence>
<accession>A0A5Q3Q2Z9</accession>
<dbReference type="GO" id="GO:0005886">
    <property type="term" value="C:plasma membrane"/>
    <property type="evidence" value="ECO:0007669"/>
    <property type="project" value="UniProtKB-SubCell"/>
</dbReference>
<dbReference type="InterPro" id="IPR022791">
    <property type="entry name" value="L-PG_synthase/AglD"/>
</dbReference>
<feature type="transmembrane region" description="Helical" evidence="6">
    <location>
        <begin position="120"/>
        <end position="141"/>
    </location>
</feature>
<reference evidence="8" key="1">
    <citation type="submission" date="2019-11" db="EMBL/GenBank/DDBJ databases">
        <title>The complete genome sequence of Saccharopolyspora sp. E2A.</title>
        <authorList>
            <person name="Zhang G."/>
        </authorList>
    </citation>
    <scope>NUCLEOTIDE SEQUENCE [LARGE SCALE GENOMIC DNA]</scope>
    <source>
        <strain evidence="8">E2A</strain>
    </source>
</reference>
<feature type="transmembrane region" description="Helical" evidence="6">
    <location>
        <begin position="147"/>
        <end position="168"/>
    </location>
</feature>
<keyword evidence="4 6" id="KW-1133">Transmembrane helix</keyword>
<keyword evidence="8" id="KW-1185">Reference proteome</keyword>
<evidence type="ECO:0000256" key="5">
    <source>
        <dbReference type="ARBA" id="ARBA00023136"/>
    </source>
</evidence>
<feature type="transmembrane region" description="Helical" evidence="6">
    <location>
        <begin position="273"/>
        <end position="292"/>
    </location>
</feature>
<dbReference type="PANTHER" id="PTHR40277">
    <property type="entry name" value="BLL5419 PROTEIN"/>
    <property type="match status" value="1"/>
</dbReference>
<evidence type="ECO:0000313" key="8">
    <source>
        <dbReference type="Proteomes" id="UP000371041"/>
    </source>
</evidence>
<keyword evidence="2" id="KW-1003">Cell membrane</keyword>
<gene>
    <name evidence="7" type="ORF">GIY23_04880</name>
</gene>
<evidence type="ECO:0000256" key="2">
    <source>
        <dbReference type="ARBA" id="ARBA00022475"/>
    </source>
</evidence>
<evidence type="ECO:0000313" key="7">
    <source>
        <dbReference type="EMBL" id="QGK68961.1"/>
    </source>
</evidence>